<name>A0ABS3Z514_9BACT</name>
<accession>A0ABS3Z514</accession>
<dbReference type="RefSeq" id="WP_209144611.1">
    <property type="nucleotide sequence ID" value="NZ_JAGHKO010000024.1"/>
</dbReference>
<evidence type="ECO:0000313" key="2">
    <source>
        <dbReference type="Proteomes" id="UP000677244"/>
    </source>
</evidence>
<dbReference type="EMBL" id="JAGHKO010000024">
    <property type="protein sequence ID" value="MBO9205233.1"/>
    <property type="molecule type" value="Genomic_DNA"/>
</dbReference>
<sequence length="285" mass="32302">MQTSSKNIVQIGLILGCLFMTGTMQAQKKRARAVNGNDTLQVLREFIQISNQYQQVPLYLELTLTNTTNFITSEGDTGITNAVFYLTKNSSYTRFGDAEQLTNDSIALLVNDKMQRMIVFSNARPVMAGLRSLIGGQGKDSSVLELAKKFSAQILPPQQNTQAIRLASRDLLYTTTIPKETIELQYDMAAREPVRVVTTKRSLYPVEEDVYKQLQTRDDMAGKLLTIDTSRFYVVKEQQGSFDYKKITHEANMHFPAVIADRITRNEEGEFIPLKQYEQYAITIN</sequence>
<proteinExistence type="predicted"/>
<comment type="caution">
    <text evidence="1">The sequence shown here is derived from an EMBL/GenBank/DDBJ whole genome shotgun (WGS) entry which is preliminary data.</text>
</comment>
<gene>
    <name evidence="1" type="ORF">J7I42_33405</name>
</gene>
<reference evidence="1 2" key="1">
    <citation type="submission" date="2021-03" db="EMBL/GenBank/DDBJ databases">
        <title>Assistant Professor.</title>
        <authorList>
            <person name="Huq M.A."/>
        </authorList>
    </citation>
    <scope>NUCLEOTIDE SEQUENCE [LARGE SCALE GENOMIC DNA]</scope>
    <source>
        <strain evidence="1 2">MAH-29</strain>
    </source>
</reference>
<evidence type="ECO:0000313" key="1">
    <source>
        <dbReference type="EMBL" id="MBO9205233.1"/>
    </source>
</evidence>
<keyword evidence="2" id="KW-1185">Reference proteome</keyword>
<evidence type="ECO:0008006" key="3">
    <source>
        <dbReference type="Google" id="ProtNLM"/>
    </source>
</evidence>
<dbReference type="Proteomes" id="UP000677244">
    <property type="component" value="Unassembled WGS sequence"/>
</dbReference>
<protein>
    <recommendedName>
        <fullName evidence="3">DUF4292 domain-containing protein</fullName>
    </recommendedName>
</protein>
<dbReference type="PROSITE" id="PS51257">
    <property type="entry name" value="PROKAR_LIPOPROTEIN"/>
    <property type="match status" value="1"/>
</dbReference>
<organism evidence="1 2">
    <name type="scientific">Niastella soli</name>
    <dbReference type="NCBI Taxonomy" id="2821487"/>
    <lineage>
        <taxon>Bacteria</taxon>
        <taxon>Pseudomonadati</taxon>
        <taxon>Bacteroidota</taxon>
        <taxon>Chitinophagia</taxon>
        <taxon>Chitinophagales</taxon>
        <taxon>Chitinophagaceae</taxon>
        <taxon>Niastella</taxon>
    </lineage>
</organism>